<organism evidence="1 2">
    <name type="scientific">Endomicrobium trichonymphae</name>
    <dbReference type="NCBI Taxonomy" id="1408204"/>
    <lineage>
        <taxon>Bacteria</taxon>
        <taxon>Pseudomonadati</taxon>
        <taxon>Elusimicrobiota</taxon>
        <taxon>Endomicrobiia</taxon>
        <taxon>Endomicrobiales</taxon>
        <taxon>Endomicrobiaceae</taxon>
        <taxon>Candidatus Endomicrobiellum</taxon>
    </lineage>
</organism>
<dbReference type="EMBL" id="LNVX01000618">
    <property type="protein sequence ID" value="OEG69647.1"/>
    <property type="molecule type" value="Genomic_DNA"/>
</dbReference>
<evidence type="ECO:0000313" key="2">
    <source>
        <dbReference type="Proteomes" id="UP000095237"/>
    </source>
</evidence>
<name>A0A1E5IGN0_ENDTX</name>
<dbReference type="InterPro" id="IPR027417">
    <property type="entry name" value="P-loop_NTPase"/>
</dbReference>
<gene>
    <name evidence="1" type="ORF">ATZ36_08330</name>
</gene>
<sequence length="66" mass="7550">MLRGIVPDCLIKKYWIIGSVGDGVKVLTIQIEIFGRINVGKSSLMKILLQTKIRLLFHKQLGLRRM</sequence>
<dbReference type="SUPFAM" id="SSF52540">
    <property type="entry name" value="P-loop containing nucleoside triphosphate hydrolases"/>
    <property type="match status" value="1"/>
</dbReference>
<reference evidence="1 2" key="1">
    <citation type="submission" date="2015-11" db="EMBL/GenBank/DDBJ databases">
        <title>Evidence for parallel genomic evolution in an endosymbiosis of termite gut flagellates.</title>
        <authorList>
            <person name="Zheng H."/>
        </authorList>
    </citation>
    <scope>NUCLEOTIDE SEQUENCE [LARGE SCALE GENOMIC DNA]</scope>
    <source>
        <strain evidence="1 2">CET450</strain>
    </source>
</reference>
<evidence type="ECO:0000313" key="1">
    <source>
        <dbReference type="EMBL" id="OEG69647.1"/>
    </source>
</evidence>
<keyword evidence="2" id="KW-1185">Reference proteome</keyword>
<proteinExistence type="predicted"/>
<protein>
    <submittedName>
        <fullName evidence="1">Uncharacterized protein</fullName>
    </submittedName>
</protein>
<comment type="caution">
    <text evidence="1">The sequence shown here is derived from an EMBL/GenBank/DDBJ whole genome shotgun (WGS) entry which is preliminary data.</text>
</comment>
<dbReference type="AlphaFoldDB" id="A0A1E5IGN0"/>
<dbReference type="Proteomes" id="UP000095237">
    <property type="component" value="Unassembled WGS sequence"/>
</dbReference>
<accession>A0A1E5IGN0</accession>